<name>A0A4Q0XRE6_9BACT</name>
<dbReference type="EMBL" id="PDKN01000007">
    <property type="protein sequence ID" value="RXJ55438.1"/>
    <property type="molecule type" value="Genomic_DNA"/>
</dbReference>
<organism evidence="6 7">
    <name type="scientific">Candidatus Marinarcus aquaticus</name>
    <dbReference type="NCBI Taxonomy" id="2044504"/>
    <lineage>
        <taxon>Bacteria</taxon>
        <taxon>Pseudomonadati</taxon>
        <taxon>Campylobacterota</taxon>
        <taxon>Epsilonproteobacteria</taxon>
        <taxon>Campylobacterales</taxon>
        <taxon>Arcobacteraceae</taxon>
        <taxon>Candidatus Marinarcus</taxon>
    </lineage>
</organism>
<dbReference type="PANTHER" id="PTHR33798">
    <property type="entry name" value="FLAVOPROTEIN OXYGENASE"/>
    <property type="match status" value="1"/>
</dbReference>
<dbReference type="Proteomes" id="UP000290657">
    <property type="component" value="Unassembled WGS sequence"/>
</dbReference>
<dbReference type="Pfam" id="PF01613">
    <property type="entry name" value="Flavin_Reduct"/>
    <property type="match status" value="1"/>
</dbReference>
<evidence type="ECO:0000256" key="2">
    <source>
        <dbReference type="ARBA" id="ARBA00022630"/>
    </source>
</evidence>
<protein>
    <recommendedName>
        <fullName evidence="5">Flavin reductase like domain-containing protein</fullName>
    </recommendedName>
</protein>
<dbReference type="GO" id="GO:0010181">
    <property type="term" value="F:FMN binding"/>
    <property type="evidence" value="ECO:0007669"/>
    <property type="project" value="InterPro"/>
</dbReference>
<dbReference type="OrthoDB" id="9794638at2"/>
<evidence type="ECO:0000259" key="5">
    <source>
        <dbReference type="Pfam" id="PF01613"/>
    </source>
</evidence>
<comment type="caution">
    <text evidence="6">The sequence shown here is derived from an EMBL/GenBank/DDBJ whole genome shotgun (WGS) entry which is preliminary data.</text>
</comment>
<reference evidence="6 7" key="1">
    <citation type="submission" date="2017-10" db="EMBL/GenBank/DDBJ databases">
        <title>Genomics of the genus Arcobacter.</title>
        <authorList>
            <person name="Perez-Cataluna A."/>
            <person name="Figueras M.J."/>
        </authorList>
    </citation>
    <scope>NUCLEOTIDE SEQUENCE [LARGE SCALE GENOMIC DNA]</scope>
    <source>
        <strain evidence="6 7">CECT 8987</strain>
    </source>
</reference>
<dbReference type="Gene3D" id="2.30.110.10">
    <property type="entry name" value="Electron Transport, Fmn-binding Protein, Chain A"/>
    <property type="match status" value="1"/>
</dbReference>
<dbReference type="GO" id="GO:0016646">
    <property type="term" value="F:oxidoreductase activity, acting on the CH-NH group of donors, NAD or NADP as acceptor"/>
    <property type="evidence" value="ECO:0007669"/>
    <property type="project" value="UniProtKB-ARBA"/>
</dbReference>
<sequence>MIINYNELESIRRYKLMSNTVIPRPIAWIVTEDEGIINAAPFSYFTPLSSDPAVIIVSIGQKEEGIPKDSLANILKHKKATICFANEKNVEEVKLCANMLDKNESEVETYNIETKRVLEQFPPMIASSQTALFCEFYDKIDLPGKTTPILLEIKSQYAQDGLFNERFDGMPDNIGRSGIVFKKMEDL</sequence>
<comment type="cofactor">
    <cofactor evidence="1">
        <name>FMN</name>
        <dbReference type="ChEBI" id="CHEBI:58210"/>
    </cofactor>
</comment>
<dbReference type="AlphaFoldDB" id="A0A4Q0XRE6"/>
<proteinExistence type="inferred from homology"/>
<dbReference type="PANTHER" id="PTHR33798:SF5">
    <property type="entry name" value="FLAVIN REDUCTASE LIKE DOMAIN-CONTAINING PROTEIN"/>
    <property type="match status" value="1"/>
</dbReference>
<evidence type="ECO:0000256" key="1">
    <source>
        <dbReference type="ARBA" id="ARBA00001917"/>
    </source>
</evidence>
<dbReference type="InterPro" id="IPR012349">
    <property type="entry name" value="Split_barrel_FMN-bd"/>
</dbReference>
<evidence type="ECO:0000256" key="4">
    <source>
        <dbReference type="ARBA" id="ARBA00038054"/>
    </source>
</evidence>
<comment type="similarity">
    <text evidence="4">Belongs to the flavoredoxin family.</text>
</comment>
<keyword evidence="3" id="KW-0288">FMN</keyword>
<dbReference type="RefSeq" id="WP_128996722.1">
    <property type="nucleotide sequence ID" value="NZ_PDKN01000007.1"/>
</dbReference>
<accession>A0A4Q0XRE6</accession>
<evidence type="ECO:0000313" key="6">
    <source>
        <dbReference type="EMBL" id="RXJ55438.1"/>
    </source>
</evidence>
<keyword evidence="2" id="KW-0285">Flavoprotein</keyword>
<dbReference type="InterPro" id="IPR002563">
    <property type="entry name" value="Flavin_Rdtase-like_dom"/>
</dbReference>
<feature type="domain" description="Flavin reductase like" evidence="5">
    <location>
        <begin position="22"/>
        <end position="160"/>
    </location>
</feature>
<evidence type="ECO:0000313" key="7">
    <source>
        <dbReference type="Proteomes" id="UP000290657"/>
    </source>
</evidence>
<evidence type="ECO:0000256" key="3">
    <source>
        <dbReference type="ARBA" id="ARBA00022643"/>
    </source>
</evidence>
<gene>
    <name evidence="6" type="ORF">CRV04_10050</name>
</gene>
<dbReference type="SUPFAM" id="SSF50475">
    <property type="entry name" value="FMN-binding split barrel"/>
    <property type="match status" value="1"/>
</dbReference>
<keyword evidence="7" id="KW-1185">Reference proteome</keyword>